<dbReference type="KEGG" id="asau:88171568"/>
<gene>
    <name evidence="1" type="ORF">PUMCH_000499</name>
</gene>
<sequence length="148" mass="16320">MGSAASKPEAKVFTPSAPVDLSASFLAHLENSQESDYTRSQYTESYIQERVAKELTRLEAEAIGKFKKTASDAVSKDNGSKVSVASTNDKIEALTKSLRESSELVRLELSENVQKLKLAVLQCLKDNQGKPLNCWDEVTEFKKLVHGL</sequence>
<protein>
    <recommendedName>
        <fullName evidence="3">MICOS complex subunit MIC19</fullName>
    </recommendedName>
</protein>
<reference evidence="1 2" key="1">
    <citation type="submission" date="2023-10" db="EMBL/GenBank/DDBJ databases">
        <title>Draft Genome Sequence of Candida saopaulonensis from a very Premature Infant with Sepsis.</title>
        <authorList>
            <person name="Ning Y."/>
            <person name="Dai R."/>
            <person name="Xiao M."/>
            <person name="Xu Y."/>
            <person name="Yan Q."/>
            <person name="Zhang L."/>
        </authorList>
    </citation>
    <scope>NUCLEOTIDE SEQUENCE [LARGE SCALE GENOMIC DNA]</scope>
    <source>
        <strain evidence="1 2">19XY460</strain>
    </source>
</reference>
<proteinExistence type="predicted"/>
<name>A0AAX4H4M2_9ASCO</name>
<keyword evidence="2" id="KW-1185">Reference proteome</keyword>
<dbReference type="AlphaFoldDB" id="A0AAX4H4M2"/>
<organism evidence="1 2">
    <name type="scientific">Australozyma saopauloensis</name>
    <dbReference type="NCBI Taxonomy" id="291208"/>
    <lineage>
        <taxon>Eukaryota</taxon>
        <taxon>Fungi</taxon>
        <taxon>Dikarya</taxon>
        <taxon>Ascomycota</taxon>
        <taxon>Saccharomycotina</taxon>
        <taxon>Pichiomycetes</taxon>
        <taxon>Metschnikowiaceae</taxon>
        <taxon>Australozyma</taxon>
    </lineage>
</organism>
<dbReference type="EMBL" id="CP138894">
    <property type="protein sequence ID" value="WPK23264.1"/>
    <property type="molecule type" value="Genomic_DNA"/>
</dbReference>
<evidence type="ECO:0000313" key="1">
    <source>
        <dbReference type="EMBL" id="WPK23264.1"/>
    </source>
</evidence>
<dbReference type="InterPro" id="IPR012471">
    <property type="entry name" value="DUF1690"/>
</dbReference>
<dbReference type="GeneID" id="88171568"/>
<evidence type="ECO:0008006" key="3">
    <source>
        <dbReference type="Google" id="ProtNLM"/>
    </source>
</evidence>
<dbReference type="RefSeq" id="XP_062875651.1">
    <property type="nucleotide sequence ID" value="XM_063019581.1"/>
</dbReference>
<accession>A0AAX4H4M2</accession>
<dbReference type="Pfam" id="PF07956">
    <property type="entry name" value="DUF1690"/>
    <property type="match status" value="1"/>
</dbReference>
<evidence type="ECO:0000313" key="2">
    <source>
        <dbReference type="Proteomes" id="UP001338582"/>
    </source>
</evidence>
<dbReference type="Proteomes" id="UP001338582">
    <property type="component" value="Chromosome 1"/>
</dbReference>